<dbReference type="Proteomes" id="UP000007397">
    <property type="component" value="Chromosome"/>
</dbReference>
<dbReference type="PANTHER" id="PTHR30514">
    <property type="entry name" value="GLUCOKINASE"/>
    <property type="match status" value="1"/>
</dbReference>
<dbReference type="eggNOG" id="COG1737">
    <property type="taxonomic scope" value="Bacteria"/>
</dbReference>
<keyword evidence="2" id="KW-0238">DNA-binding</keyword>
<dbReference type="InterPro" id="IPR046348">
    <property type="entry name" value="SIS_dom_sf"/>
</dbReference>
<evidence type="ECO:0000256" key="2">
    <source>
        <dbReference type="ARBA" id="ARBA00023125"/>
    </source>
</evidence>
<organism evidence="5 6">
    <name type="scientific">Halobacillus halophilus (strain ATCC 35676 / DSM 2266 / JCM 20832 / KCTC 3685 / LMG 17431 / NBRC 102448 / NCIMB 2269)</name>
    <name type="common">Sporosarcina halophila</name>
    <dbReference type="NCBI Taxonomy" id="866895"/>
    <lineage>
        <taxon>Bacteria</taxon>
        <taxon>Bacillati</taxon>
        <taxon>Bacillota</taxon>
        <taxon>Bacilli</taxon>
        <taxon>Bacillales</taxon>
        <taxon>Bacillaceae</taxon>
        <taxon>Halobacillus</taxon>
    </lineage>
</organism>
<dbReference type="GO" id="GO:0097367">
    <property type="term" value="F:carbohydrate derivative binding"/>
    <property type="evidence" value="ECO:0007669"/>
    <property type="project" value="InterPro"/>
</dbReference>
<dbReference type="CDD" id="cd05013">
    <property type="entry name" value="SIS_RpiR"/>
    <property type="match status" value="1"/>
</dbReference>
<dbReference type="GO" id="GO:0003700">
    <property type="term" value="F:DNA-binding transcription factor activity"/>
    <property type="evidence" value="ECO:0007669"/>
    <property type="project" value="InterPro"/>
</dbReference>
<evidence type="ECO:0000313" key="6">
    <source>
        <dbReference type="Proteomes" id="UP000007397"/>
    </source>
</evidence>
<protein>
    <submittedName>
        <fullName evidence="5">RpiR family transcription regulator</fullName>
    </submittedName>
</protein>
<dbReference type="InterPro" id="IPR009057">
    <property type="entry name" value="Homeodomain-like_sf"/>
</dbReference>
<evidence type="ECO:0000256" key="3">
    <source>
        <dbReference type="ARBA" id="ARBA00023163"/>
    </source>
</evidence>
<name>I0JTA2_HALH3</name>
<keyword evidence="6" id="KW-1185">Reference proteome</keyword>
<reference evidence="5 6" key="1">
    <citation type="journal article" date="2013" name="Environ. Microbiol.">
        <title>Chloride and organic osmolytes: a hybrid strategy to cope with elevated salinities by the moderately halophilic, chloride-dependent bacterium Halobacillus halophilus.</title>
        <authorList>
            <person name="Saum S.H."/>
            <person name="Pfeiffer F."/>
            <person name="Palm P."/>
            <person name="Rampp M."/>
            <person name="Schuster S.C."/>
            <person name="Muller V."/>
            <person name="Oesterhelt D."/>
        </authorList>
    </citation>
    <scope>NUCLEOTIDE SEQUENCE [LARGE SCALE GENOMIC DNA]</scope>
    <source>
        <strain evidence="6">ATCC 35676 / DSM 2266 / JCM 20832 / KCTC 3685 / LMG 17431 / NBRC 102448 / NCIMB 2269</strain>
    </source>
</reference>
<dbReference type="InterPro" id="IPR036388">
    <property type="entry name" value="WH-like_DNA-bd_sf"/>
</dbReference>
<dbReference type="HOGENOM" id="CLU_055769_1_4_9"/>
<dbReference type="Pfam" id="PF01418">
    <property type="entry name" value="HTH_6"/>
    <property type="match status" value="1"/>
</dbReference>
<dbReference type="SUPFAM" id="SSF53697">
    <property type="entry name" value="SIS domain"/>
    <property type="match status" value="1"/>
</dbReference>
<evidence type="ECO:0000256" key="1">
    <source>
        <dbReference type="ARBA" id="ARBA00023015"/>
    </source>
</evidence>
<evidence type="ECO:0000313" key="5">
    <source>
        <dbReference type="EMBL" id="CCG47374.1"/>
    </source>
</evidence>
<dbReference type="Gene3D" id="1.10.10.10">
    <property type="entry name" value="Winged helix-like DNA-binding domain superfamily/Winged helix DNA-binding domain"/>
    <property type="match status" value="1"/>
</dbReference>
<dbReference type="InterPro" id="IPR000281">
    <property type="entry name" value="HTH_RpiR"/>
</dbReference>
<evidence type="ECO:0000259" key="4">
    <source>
        <dbReference type="PROSITE" id="PS51071"/>
    </source>
</evidence>
<gene>
    <name evidence="5" type="ordered locus">HBHAL_5039</name>
</gene>
<keyword evidence="3" id="KW-0804">Transcription</keyword>
<dbReference type="KEGG" id="hhd:HBHAL_5039"/>
<dbReference type="SUPFAM" id="SSF46689">
    <property type="entry name" value="Homeodomain-like"/>
    <property type="match status" value="1"/>
</dbReference>
<dbReference type="EMBL" id="HE717023">
    <property type="protein sequence ID" value="CCG47374.1"/>
    <property type="molecule type" value="Genomic_DNA"/>
</dbReference>
<dbReference type="InterPro" id="IPR001347">
    <property type="entry name" value="SIS_dom"/>
</dbReference>
<feature type="domain" description="HTH rpiR-type" evidence="4">
    <location>
        <begin position="1"/>
        <end position="75"/>
    </location>
</feature>
<dbReference type="InterPro" id="IPR047640">
    <property type="entry name" value="RpiR-like"/>
</dbReference>
<dbReference type="GO" id="GO:1901135">
    <property type="term" value="P:carbohydrate derivative metabolic process"/>
    <property type="evidence" value="ECO:0007669"/>
    <property type="project" value="InterPro"/>
</dbReference>
<dbReference type="RefSeq" id="WP_014645256.1">
    <property type="nucleotide sequence ID" value="NC_017668.1"/>
</dbReference>
<sequence length="278" mass="31954">MESLFSLEGVHLTPKQRRIADVVEKEGTSIVYHTEKEIADKSGVSVPTVSRFWPLIGFTNFKDFKQVMKGRIEVTPENKFKNFAEQMDEDHILNRLIEHHFKNLVQTGNHLNKEHMQKAIQTICTASDVYIYAPASSEGLGDLLEFRLKRFGIRIERIAKSGFEVYESMLHMSSASTLIVFQFVEMLAETQALFEHANSLGMKIILITDQLVSNMHEYVDYSLYTHRGEMWEFHTMVAPVAVLEAMVMGVGLELEEVSLERLKTLSDLRKTYKHLIPK</sequence>
<dbReference type="STRING" id="866895.HBHAL_5039"/>
<proteinExistence type="predicted"/>
<dbReference type="InterPro" id="IPR035472">
    <property type="entry name" value="RpiR-like_SIS"/>
</dbReference>
<dbReference type="AlphaFoldDB" id="I0JTA2"/>
<dbReference type="PATRIC" id="fig|866895.3.peg.4079"/>
<dbReference type="PANTHER" id="PTHR30514:SF18">
    <property type="entry name" value="RPIR-FAMILY TRANSCRIPTIONAL REGULATOR"/>
    <property type="match status" value="1"/>
</dbReference>
<dbReference type="PROSITE" id="PS51071">
    <property type="entry name" value="HTH_RPIR"/>
    <property type="match status" value="1"/>
</dbReference>
<dbReference type="Pfam" id="PF01380">
    <property type="entry name" value="SIS"/>
    <property type="match status" value="1"/>
</dbReference>
<dbReference type="GO" id="GO:0003677">
    <property type="term" value="F:DNA binding"/>
    <property type="evidence" value="ECO:0007669"/>
    <property type="project" value="UniProtKB-KW"/>
</dbReference>
<keyword evidence="1" id="KW-0805">Transcription regulation</keyword>
<accession>I0JTA2</accession>
<dbReference type="Gene3D" id="3.40.50.10490">
    <property type="entry name" value="Glucose-6-phosphate isomerase like protein, domain 1"/>
    <property type="match status" value="1"/>
</dbReference>